<dbReference type="Pfam" id="PF04801">
    <property type="entry name" value="RPC5"/>
    <property type="match status" value="1"/>
</dbReference>
<dbReference type="EMBL" id="UYRV01030308">
    <property type="protein sequence ID" value="VDK84595.1"/>
    <property type="molecule type" value="Genomic_DNA"/>
</dbReference>
<evidence type="ECO:0000256" key="1">
    <source>
        <dbReference type="SAM" id="Phobius"/>
    </source>
</evidence>
<evidence type="ECO:0000313" key="2">
    <source>
        <dbReference type="EMBL" id="VDK84595.1"/>
    </source>
</evidence>
<name>A0A3P6TTB2_CYLGO</name>
<dbReference type="GO" id="GO:0005634">
    <property type="term" value="C:nucleus"/>
    <property type="evidence" value="ECO:0007669"/>
    <property type="project" value="InterPro"/>
</dbReference>
<protein>
    <submittedName>
        <fullName evidence="2">Uncharacterized protein</fullName>
    </submittedName>
</protein>
<organism evidence="2 3">
    <name type="scientific">Cylicostephanus goldi</name>
    <name type="common">Nematode worm</name>
    <dbReference type="NCBI Taxonomy" id="71465"/>
    <lineage>
        <taxon>Eukaryota</taxon>
        <taxon>Metazoa</taxon>
        <taxon>Ecdysozoa</taxon>
        <taxon>Nematoda</taxon>
        <taxon>Chromadorea</taxon>
        <taxon>Rhabditida</taxon>
        <taxon>Rhabditina</taxon>
        <taxon>Rhabditomorpha</taxon>
        <taxon>Strongyloidea</taxon>
        <taxon>Strongylidae</taxon>
        <taxon>Cylicostephanus</taxon>
    </lineage>
</organism>
<keyword evidence="1" id="KW-0472">Membrane</keyword>
<dbReference type="AlphaFoldDB" id="A0A3P6TTB2"/>
<dbReference type="OrthoDB" id="340681at2759"/>
<sequence length="124" mass="14140">MPPQLFQDPLVVEKLSQLTVTPKLEPESLSLNTRDLVEHGIVCGEKEQVLVISLSYMISLAVIYWYLNNVFGKCLFISRLKHRAVIEARVITTDDVIKRVDPSLTREDVIEDLKQCARLVQGNF</sequence>
<dbReference type="Proteomes" id="UP000271889">
    <property type="component" value="Unassembled WGS sequence"/>
</dbReference>
<reference evidence="2 3" key="1">
    <citation type="submission" date="2018-11" db="EMBL/GenBank/DDBJ databases">
        <authorList>
            <consortium name="Pathogen Informatics"/>
        </authorList>
    </citation>
    <scope>NUCLEOTIDE SEQUENCE [LARGE SCALE GENOMIC DNA]</scope>
</reference>
<dbReference type="GO" id="GO:0006351">
    <property type="term" value="P:DNA-templated transcription"/>
    <property type="evidence" value="ECO:0007669"/>
    <property type="project" value="InterPro"/>
</dbReference>
<accession>A0A3P6TTB2</accession>
<keyword evidence="3" id="KW-1185">Reference proteome</keyword>
<gene>
    <name evidence="2" type="ORF">CGOC_LOCUS8322</name>
</gene>
<feature type="transmembrane region" description="Helical" evidence="1">
    <location>
        <begin position="49"/>
        <end position="67"/>
    </location>
</feature>
<evidence type="ECO:0000313" key="3">
    <source>
        <dbReference type="Proteomes" id="UP000271889"/>
    </source>
</evidence>
<dbReference type="InterPro" id="IPR006886">
    <property type="entry name" value="RNA_pol_III_Rpc5"/>
</dbReference>
<keyword evidence="1" id="KW-0812">Transmembrane</keyword>
<proteinExistence type="predicted"/>
<keyword evidence="1" id="KW-1133">Transmembrane helix</keyword>